<sequence>MEIALYQQPCPLITIRPFTAGEPRSALAHATLADAVGIRSVRVWFYSLGLRCRYRCGVSPQSRCAARFSRNWVPGCSQQINVNDCE</sequence>
<name>A0A4Z2JBN0_9TELE</name>
<proteinExistence type="predicted"/>
<gene>
    <name evidence="1" type="ORF">EYF80_002365</name>
</gene>
<dbReference type="EMBL" id="SRLO01000011">
    <property type="protein sequence ID" value="TNN87163.1"/>
    <property type="molecule type" value="Genomic_DNA"/>
</dbReference>
<evidence type="ECO:0000313" key="1">
    <source>
        <dbReference type="EMBL" id="TNN87163.1"/>
    </source>
</evidence>
<comment type="caution">
    <text evidence="1">The sequence shown here is derived from an EMBL/GenBank/DDBJ whole genome shotgun (WGS) entry which is preliminary data.</text>
</comment>
<protein>
    <submittedName>
        <fullName evidence="1">Uncharacterized protein</fullName>
    </submittedName>
</protein>
<accession>A0A4Z2JBN0</accession>
<dbReference type="Proteomes" id="UP000314294">
    <property type="component" value="Unassembled WGS sequence"/>
</dbReference>
<organism evidence="1 2">
    <name type="scientific">Liparis tanakae</name>
    <name type="common">Tanaka's snailfish</name>
    <dbReference type="NCBI Taxonomy" id="230148"/>
    <lineage>
        <taxon>Eukaryota</taxon>
        <taxon>Metazoa</taxon>
        <taxon>Chordata</taxon>
        <taxon>Craniata</taxon>
        <taxon>Vertebrata</taxon>
        <taxon>Euteleostomi</taxon>
        <taxon>Actinopterygii</taxon>
        <taxon>Neopterygii</taxon>
        <taxon>Teleostei</taxon>
        <taxon>Neoteleostei</taxon>
        <taxon>Acanthomorphata</taxon>
        <taxon>Eupercaria</taxon>
        <taxon>Perciformes</taxon>
        <taxon>Cottioidei</taxon>
        <taxon>Cottales</taxon>
        <taxon>Liparidae</taxon>
        <taxon>Liparis</taxon>
    </lineage>
</organism>
<keyword evidence="2" id="KW-1185">Reference proteome</keyword>
<reference evidence="1 2" key="1">
    <citation type="submission" date="2019-03" db="EMBL/GenBank/DDBJ databases">
        <title>First draft genome of Liparis tanakae, snailfish: a comprehensive survey of snailfish specific genes.</title>
        <authorList>
            <person name="Kim W."/>
            <person name="Song I."/>
            <person name="Jeong J.-H."/>
            <person name="Kim D."/>
            <person name="Kim S."/>
            <person name="Ryu S."/>
            <person name="Song J.Y."/>
            <person name="Lee S.K."/>
        </authorList>
    </citation>
    <scope>NUCLEOTIDE SEQUENCE [LARGE SCALE GENOMIC DNA]</scope>
    <source>
        <tissue evidence="1">Muscle</tissue>
    </source>
</reference>
<dbReference type="AlphaFoldDB" id="A0A4Z2JBN0"/>
<evidence type="ECO:0000313" key="2">
    <source>
        <dbReference type="Proteomes" id="UP000314294"/>
    </source>
</evidence>